<dbReference type="PANTHER" id="PTHR48007:SF47">
    <property type="entry name" value="PROTEIN KINASE DOMAIN-CONTAINING PROTEIN"/>
    <property type="match status" value="1"/>
</dbReference>
<dbReference type="PRINTS" id="PR00019">
    <property type="entry name" value="LEURICHRPT"/>
</dbReference>
<keyword evidence="7 10" id="KW-1133">Transmembrane helix</keyword>
<dbReference type="Pfam" id="PF07714">
    <property type="entry name" value="PK_Tyr_Ser-Thr"/>
    <property type="match status" value="1"/>
</dbReference>
<dbReference type="OrthoDB" id="346907at2759"/>
<dbReference type="GO" id="GO:0004672">
    <property type="term" value="F:protein kinase activity"/>
    <property type="evidence" value="ECO:0007669"/>
    <property type="project" value="InterPro"/>
</dbReference>
<sequence length="883" mass="92799">MSSHSSSCGRFFCAWRRRMATSTAAASGTGDSSVLVPPPRGFHLPLLVFLLLMVVAPTVPSSALTTDGVLLLGFKYAVLSDPLSVLASWNYEDDTPCGWNGVACAGVPGNGNGPSNDTSRVVSLVLPNAQLLGSLPPDLGLIPHLRHLDLSGNSLNGTLPHTLFFPNSSAVPSELRVLSLANNEISGELPGLPAGGALTNLQELNLSDNALTGRVPLGLALLPNLTVLSLSGNYLSGALPVTDNGVFAHAEYVDLSSNLLNGTLPPDFAAGGVIRYLNLSFNRFGGEIPAGFAAKFPRNAVVDLSFNNLTGTIPEYVPLVNQKPRTFAGNSDLCGRPLKVLCPIPSSRSDPPRDGTGTDTEAPPVGANSPPAFAAIPKTVDGASPGGGDGGSQKETGQRGLKPAAIAGIIAGDLGGVGLLFLVFLYLYQGKKKKRLEQQQQQVQPQDASRGIGAGKASYLGVSKQPQWTSKPSTVSTSSTSEHNSGGGGGFSSMCLGRKAGAASDESEQTSTGSDTEADDTGKAEEDAKQQKDPQKQPQQSGVIVTVDGETELELETLLKASAYILGATGSSIVYKAVLGDGTSLAVRRIGESNRTADKLRDFEAQVRSIAKLRHPNLLGIRGFYWGADEKLLIYDYAPNGSLANISYKKLGSSPYHLSWETRLRIVRGVARGLAYLHEKKYVHGNIKPSNILLGPDMDAMIGDLGLERLTSGDGSGKHGLSARHFGSKRSTLSQNSLPEASPAAMGANASPCASGAASSSASPYHAPESLKNLKPSSKWDIYSFGVIVLELLTGRVFSEAELCQWNTGIPAEERNRVLRMADPAIRGEVEGKEEALMSCLRVGFSCASVAPQRRPSMKEASQLLDRVPSLPYAPSLPGCSDH</sequence>
<comment type="subcellular location">
    <subcellularLocation>
        <location evidence="1">Membrane</location>
        <topology evidence="1">Single-pass membrane protein</topology>
    </subcellularLocation>
</comment>
<evidence type="ECO:0000256" key="5">
    <source>
        <dbReference type="ARBA" id="ARBA00022729"/>
    </source>
</evidence>
<dbReference type="InterPro" id="IPR046959">
    <property type="entry name" value="PRK1-6/SRF4-like"/>
</dbReference>
<name>A0A843UI21_COLES</name>
<keyword evidence="2" id="KW-0597">Phosphoprotein</keyword>
<evidence type="ECO:0000313" key="13">
    <source>
        <dbReference type="Proteomes" id="UP000652761"/>
    </source>
</evidence>
<dbReference type="PANTHER" id="PTHR48007">
    <property type="entry name" value="LEUCINE-RICH REPEAT RECEPTOR-LIKE PROTEIN KINASE PXC1"/>
    <property type="match status" value="1"/>
</dbReference>
<dbReference type="Pfam" id="PF13855">
    <property type="entry name" value="LRR_8"/>
    <property type="match status" value="1"/>
</dbReference>
<dbReference type="Gene3D" id="3.30.200.20">
    <property type="entry name" value="Phosphorylase Kinase, domain 1"/>
    <property type="match status" value="1"/>
</dbReference>
<protein>
    <recommendedName>
        <fullName evidence="11">Protein kinase domain-containing protein</fullName>
    </recommendedName>
</protein>
<evidence type="ECO:0000259" key="11">
    <source>
        <dbReference type="PROSITE" id="PS50011"/>
    </source>
</evidence>
<dbReference type="InterPro" id="IPR013210">
    <property type="entry name" value="LRR_N_plant-typ"/>
</dbReference>
<keyword evidence="3" id="KW-0433">Leucine-rich repeat</keyword>
<dbReference type="SMART" id="SM00369">
    <property type="entry name" value="LRR_TYP"/>
    <property type="match status" value="3"/>
</dbReference>
<dbReference type="InterPro" id="IPR000719">
    <property type="entry name" value="Prot_kinase_dom"/>
</dbReference>
<accession>A0A843UI21</accession>
<feature type="region of interest" description="Disordered" evidence="9">
    <location>
        <begin position="461"/>
        <end position="544"/>
    </location>
</feature>
<dbReference type="Gene3D" id="1.10.510.10">
    <property type="entry name" value="Transferase(Phosphotransferase) domain 1"/>
    <property type="match status" value="1"/>
</dbReference>
<dbReference type="InterPro" id="IPR003591">
    <property type="entry name" value="Leu-rich_rpt_typical-subtyp"/>
</dbReference>
<feature type="compositionally biased region" description="Low complexity" evidence="9">
    <location>
        <begin position="468"/>
        <end position="484"/>
    </location>
</feature>
<dbReference type="InterPro" id="IPR001611">
    <property type="entry name" value="Leu-rich_rpt"/>
</dbReference>
<dbReference type="Gene3D" id="3.80.10.10">
    <property type="entry name" value="Ribonuclease Inhibitor"/>
    <property type="match status" value="2"/>
</dbReference>
<feature type="domain" description="Protein kinase" evidence="11">
    <location>
        <begin position="560"/>
        <end position="871"/>
    </location>
</feature>
<evidence type="ECO:0000256" key="4">
    <source>
        <dbReference type="ARBA" id="ARBA00022692"/>
    </source>
</evidence>
<dbReference type="Pfam" id="PF08263">
    <property type="entry name" value="LRRNT_2"/>
    <property type="match status" value="1"/>
</dbReference>
<evidence type="ECO:0000256" key="3">
    <source>
        <dbReference type="ARBA" id="ARBA00022614"/>
    </source>
</evidence>
<dbReference type="GO" id="GO:0005524">
    <property type="term" value="F:ATP binding"/>
    <property type="evidence" value="ECO:0007669"/>
    <property type="project" value="InterPro"/>
</dbReference>
<dbReference type="PROSITE" id="PS50011">
    <property type="entry name" value="PROTEIN_KINASE_DOM"/>
    <property type="match status" value="1"/>
</dbReference>
<dbReference type="SUPFAM" id="SSF56112">
    <property type="entry name" value="Protein kinase-like (PK-like)"/>
    <property type="match status" value="1"/>
</dbReference>
<gene>
    <name evidence="12" type="ORF">Taro_014116</name>
</gene>
<organism evidence="12 13">
    <name type="scientific">Colocasia esculenta</name>
    <name type="common">Wild taro</name>
    <name type="synonym">Arum esculentum</name>
    <dbReference type="NCBI Taxonomy" id="4460"/>
    <lineage>
        <taxon>Eukaryota</taxon>
        <taxon>Viridiplantae</taxon>
        <taxon>Streptophyta</taxon>
        <taxon>Embryophyta</taxon>
        <taxon>Tracheophyta</taxon>
        <taxon>Spermatophyta</taxon>
        <taxon>Magnoliopsida</taxon>
        <taxon>Liliopsida</taxon>
        <taxon>Araceae</taxon>
        <taxon>Aroideae</taxon>
        <taxon>Colocasieae</taxon>
        <taxon>Colocasia</taxon>
    </lineage>
</organism>
<proteinExistence type="predicted"/>
<evidence type="ECO:0000313" key="12">
    <source>
        <dbReference type="EMBL" id="MQL81666.1"/>
    </source>
</evidence>
<feature type="compositionally biased region" description="Basic and acidic residues" evidence="9">
    <location>
        <begin position="520"/>
        <end position="535"/>
    </location>
</feature>
<evidence type="ECO:0000256" key="9">
    <source>
        <dbReference type="SAM" id="MobiDB-lite"/>
    </source>
</evidence>
<dbReference type="SUPFAM" id="SSF52058">
    <property type="entry name" value="L domain-like"/>
    <property type="match status" value="1"/>
</dbReference>
<dbReference type="EMBL" id="NMUH01000580">
    <property type="protein sequence ID" value="MQL81666.1"/>
    <property type="molecule type" value="Genomic_DNA"/>
</dbReference>
<keyword evidence="4 10" id="KW-0812">Transmembrane</keyword>
<feature type="region of interest" description="Disordered" evidence="9">
    <location>
        <begin position="714"/>
        <end position="750"/>
    </location>
</feature>
<evidence type="ECO:0000256" key="2">
    <source>
        <dbReference type="ARBA" id="ARBA00022553"/>
    </source>
</evidence>
<evidence type="ECO:0000256" key="10">
    <source>
        <dbReference type="SAM" id="Phobius"/>
    </source>
</evidence>
<feature type="transmembrane region" description="Helical" evidence="10">
    <location>
        <begin position="404"/>
        <end position="428"/>
    </location>
</feature>
<keyword evidence="8 10" id="KW-0472">Membrane</keyword>
<dbReference type="InterPro" id="IPR032675">
    <property type="entry name" value="LRR_dom_sf"/>
</dbReference>
<evidence type="ECO:0000256" key="1">
    <source>
        <dbReference type="ARBA" id="ARBA00004167"/>
    </source>
</evidence>
<dbReference type="GO" id="GO:0016020">
    <property type="term" value="C:membrane"/>
    <property type="evidence" value="ECO:0007669"/>
    <property type="project" value="UniProtKB-SubCell"/>
</dbReference>
<dbReference type="FunFam" id="3.80.10.10:FF:000722">
    <property type="entry name" value="Leucine-rich repeat receptor-like protein kinase"/>
    <property type="match status" value="1"/>
</dbReference>
<dbReference type="AlphaFoldDB" id="A0A843UI21"/>
<dbReference type="Pfam" id="PF00560">
    <property type="entry name" value="LRR_1"/>
    <property type="match status" value="2"/>
</dbReference>
<dbReference type="InterPro" id="IPR001245">
    <property type="entry name" value="Ser-Thr/Tyr_kinase_cat_dom"/>
</dbReference>
<keyword evidence="5" id="KW-0732">Signal</keyword>
<evidence type="ECO:0000256" key="7">
    <source>
        <dbReference type="ARBA" id="ARBA00022989"/>
    </source>
</evidence>
<keyword evidence="6" id="KW-0677">Repeat</keyword>
<comment type="caution">
    <text evidence="12">The sequence shown here is derived from an EMBL/GenBank/DDBJ whole genome shotgun (WGS) entry which is preliminary data.</text>
</comment>
<keyword evidence="13" id="KW-1185">Reference proteome</keyword>
<dbReference type="InterPro" id="IPR011009">
    <property type="entry name" value="Kinase-like_dom_sf"/>
</dbReference>
<evidence type="ECO:0000256" key="8">
    <source>
        <dbReference type="ARBA" id="ARBA00023136"/>
    </source>
</evidence>
<feature type="compositionally biased region" description="Polar residues" evidence="9">
    <location>
        <begin position="729"/>
        <end position="739"/>
    </location>
</feature>
<feature type="region of interest" description="Disordered" evidence="9">
    <location>
        <begin position="344"/>
        <end position="399"/>
    </location>
</feature>
<dbReference type="Proteomes" id="UP000652761">
    <property type="component" value="Unassembled WGS sequence"/>
</dbReference>
<reference evidence="12" key="1">
    <citation type="submission" date="2017-07" db="EMBL/GenBank/DDBJ databases">
        <title>Taro Niue Genome Assembly and Annotation.</title>
        <authorList>
            <person name="Atibalentja N."/>
            <person name="Keating K."/>
            <person name="Fields C.J."/>
        </authorList>
    </citation>
    <scope>NUCLEOTIDE SEQUENCE</scope>
    <source>
        <strain evidence="12">Niue_2</strain>
        <tissue evidence="12">Leaf</tissue>
    </source>
</reference>
<evidence type="ECO:0000256" key="6">
    <source>
        <dbReference type="ARBA" id="ARBA00022737"/>
    </source>
</evidence>